<name>B9Y2J4_9FIRM</name>
<dbReference type="Gene3D" id="1.10.1070.20">
    <property type="match status" value="1"/>
</dbReference>
<evidence type="ECO:0000313" key="1">
    <source>
        <dbReference type="EMBL" id="EEF69805.1"/>
    </source>
</evidence>
<gene>
    <name evidence="1" type="ORF">HOLDEFILI_00020</name>
</gene>
<reference evidence="1 2" key="2">
    <citation type="submission" date="2009-02" db="EMBL/GenBank/DDBJ databases">
        <title>Draft genome sequence of Holdemania filiformis DSM 12042.</title>
        <authorList>
            <person name="Sudarsanam P."/>
            <person name="Ley R."/>
            <person name="Guruge J."/>
            <person name="Turnbaugh P.J."/>
            <person name="Mahowald M."/>
            <person name="Liep D."/>
            <person name="Gordon J."/>
        </authorList>
    </citation>
    <scope>NUCLEOTIDE SEQUENCE [LARGE SCALE GENOMIC DNA]</scope>
    <source>
        <strain evidence="1 2">DSM 12042</strain>
    </source>
</reference>
<evidence type="ECO:0008006" key="3">
    <source>
        <dbReference type="Google" id="ProtNLM"/>
    </source>
</evidence>
<evidence type="ECO:0000313" key="2">
    <source>
        <dbReference type="Proteomes" id="UP000005950"/>
    </source>
</evidence>
<proteinExistence type="predicted"/>
<dbReference type="AlphaFoldDB" id="B9Y2J4"/>
<organism evidence="1 2">
    <name type="scientific">Holdemania filiformis DSM 12042</name>
    <dbReference type="NCBI Taxonomy" id="545696"/>
    <lineage>
        <taxon>Bacteria</taxon>
        <taxon>Bacillati</taxon>
        <taxon>Bacillota</taxon>
        <taxon>Erysipelotrichia</taxon>
        <taxon>Erysipelotrichales</taxon>
        <taxon>Erysipelotrichaceae</taxon>
        <taxon>Holdemania</taxon>
    </lineage>
</organism>
<dbReference type="eggNOG" id="COG3550">
    <property type="taxonomic scope" value="Bacteria"/>
</dbReference>
<protein>
    <recommendedName>
        <fullName evidence="3">HipA-like C-terminal domain-containing protein</fullName>
    </recommendedName>
</protein>
<dbReference type="STRING" id="545696.HOLDEFILI_00020"/>
<sequence length="299" mass="34420">MHSRLLKKALQLQRKDELSTTMAVRAACITDNYWIKLDTDALTYEDIRFKTDTYSDLALAGDLEVFSQRLDPRSSHTPELTNIGSFEKGWKLVDGVWWLSKQGSPEQLFSEFFCAQLGRFLGMDMAVYRLNEDYIMSEDFTKQEMNFEPAAALIGDQTDDYTLNYQTLKNLNPDCGRQYLDLLYLDAMVRNPHRHGMNYGILRSRKTGEVLGMAPNFDNHLSLIAMGYPRNLDRSQDRLIDAFREFLIQNQIEYNPPQFTESALRKIMESIPIPVNTPEIITFLMNGQAAFVQACGNKH</sequence>
<comment type="caution">
    <text evidence="1">The sequence shown here is derived from an EMBL/GenBank/DDBJ whole genome shotgun (WGS) entry which is preliminary data.</text>
</comment>
<dbReference type="EMBL" id="ACCF01000001">
    <property type="protein sequence ID" value="EEF69805.1"/>
    <property type="molecule type" value="Genomic_DNA"/>
</dbReference>
<accession>B9Y2J4</accession>
<dbReference type="HOGENOM" id="CLU_064915_0_0_9"/>
<reference evidence="1 2" key="1">
    <citation type="submission" date="2008-12" db="EMBL/GenBank/DDBJ databases">
        <authorList>
            <person name="Fulton L."/>
            <person name="Clifton S."/>
            <person name="Fulton B."/>
            <person name="Xu J."/>
            <person name="Minx P."/>
            <person name="Pepin K.H."/>
            <person name="Johnson M."/>
            <person name="Bhonagiri V."/>
            <person name="Nash W.E."/>
            <person name="Mardis E.R."/>
            <person name="Wilson R.K."/>
        </authorList>
    </citation>
    <scope>NUCLEOTIDE SEQUENCE [LARGE SCALE GENOMIC DNA]</scope>
    <source>
        <strain evidence="1 2">DSM 12042</strain>
    </source>
</reference>
<dbReference type="Proteomes" id="UP000005950">
    <property type="component" value="Unassembled WGS sequence"/>
</dbReference>